<protein>
    <submittedName>
        <fullName evidence="2">ImmA/IrrE family metallo-endopeptidase</fullName>
    </submittedName>
</protein>
<dbReference type="InterPro" id="IPR052345">
    <property type="entry name" value="Rad_response_metalloprotease"/>
</dbReference>
<dbReference type="PANTHER" id="PTHR43236">
    <property type="entry name" value="ANTITOXIN HIGA1"/>
    <property type="match status" value="1"/>
</dbReference>
<proteinExistence type="predicted"/>
<evidence type="ECO:0000259" key="1">
    <source>
        <dbReference type="Pfam" id="PF06114"/>
    </source>
</evidence>
<evidence type="ECO:0000313" key="2">
    <source>
        <dbReference type="EMBL" id="MDA0161813.1"/>
    </source>
</evidence>
<comment type="caution">
    <text evidence="2">The sequence shown here is derived from an EMBL/GenBank/DDBJ whole genome shotgun (WGS) entry which is preliminary data.</text>
</comment>
<evidence type="ECO:0000313" key="3">
    <source>
        <dbReference type="Proteomes" id="UP001149140"/>
    </source>
</evidence>
<dbReference type="Gene3D" id="1.10.10.2910">
    <property type="match status" value="1"/>
</dbReference>
<dbReference type="EMBL" id="JAPDOD010000014">
    <property type="protein sequence ID" value="MDA0161813.1"/>
    <property type="molecule type" value="Genomic_DNA"/>
</dbReference>
<reference evidence="2" key="1">
    <citation type="submission" date="2022-10" db="EMBL/GenBank/DDBJ databases">
        <title>The WGS of Solirubrobacter ginsenosidimutans DSM 21036.</title>
        <authorList>
            <person name="Jiang Z."/>
        </authorList>
    </citation>
    <scope>NUCLEOTIDE SEQUENCE</scope>
    <source>
        <strain evidence="2">DSM 21036</strain>
    </source>
</reference>
<dbReference type="Pfam" id="PF06114">
    <property type="entry name" value="Peptidase_M78"/>
    <property type="match status" value="1"/>
</dbReference>
<gene>
    <name evidence="2" type="ORF">OM076_16185</name>
</gene>
<name>A0A9X3MYJ4_9ACTN</name>
<accession>A0A9X3MYJ4</accession>
<feature type="domain" description="IrrE N-terminal-like" evidence="1">
    <location>
        <begin position="10"/>
        <end position="145"/>
    </location>
</feature>
<dbReference type="Proteomes" id="UP001149140">
    <property type="component" value="Unassembled WGS sequence"/>
</dbReference>
<dbReference type="RefSeq" id="WP_270041030.1">
    <property type="nucleotide sequence ID" value="NZ_JAPDOD010000014.1"/>
</dbReference>
<dbReference type="PANTHER" id="PTHR43236:SF2">
    <property type="entry name" value="BLL0069 PROTEIN"/>
    <property type="match status" value="1"/>
</dbReference>
<organism evidence="2 3">
    <name type="scientific">Solirubrobacter ginsenosidimutans</name>
    <dbReference type="NCBI Taxonomy" id="490573"/>
    <lineage>
        <taxon>Bacteria</taxon>
        <taxon>Bacillati</taxon>
        <taxon>Actinomycetota</taxon>
        <taxon>Thermoleophilia</taxon>
        <taxon>Solirubrobacterales</taxon>
        <taxon>Solirubrobacteraceae</taxon>
        <taxon>Solirubrobacter</taxon>
    </lineage>
</organism>
<dbReference type="AlphaFoldDB" id="A0A9X3MYJ4"/>
<sequence length="264" mass="28800">MDDVDLAAIAEARGVPIAFHEFGQDAPDGMYVYDGEQSLIVANASKLPQRQRFTVAHELGHHELHRFRGPQQLVDLDVGSDRRADGTKDLDEVAANSFAAHLLLPAGAIRQALGDVRNTDVKAVHIVDLVRRHRVSWEMVCFRLKSESIIRRVDLDRLLAEPRVAIYEANGIGPAHFAIDAPRLPAALSLGAAKLWAGWVITDERLGQILELDVGSALAQMRSWGIARGDRAEESAAHGAQQLEEAGVDLDALVADLAFDEDDA</sequence>
<keyword evidence="3" id="KW-1185">Reference proteome</keyword>
<dbReference type="InterPro" id="IPR010359">
    <property type="entry name" value="IrrE_HExxH"/>
</dbReference>